<dbReference type="RefSeq" id="WP_379664343.1">
    <property type="nucleotide sequence ID" value="NZ_JBHUDG010000051.1"/>
</dbReference>
<sequence>MAKKTKTVNQDATVVDLTDVLSREVKVDVPPVVITHDEPVQEAIFEEIETETIIDDDENNSQHQYQDADPGYQEPGEIFMSPTDIAENIVNLLDGLQSSAIPYLRKKNLFTEKELELLQKIDHSAVYDANSREFYVLQKWKRHLDVIKEVPFSDGESRRLKQATARYAATTNMQVTPFQGLIMAYSEVVINRVKLFTE</sequence>
<keyword evidence="2" id="KW-1185">Reference proteome</keyword>
<evidence type="ECO:0000313" key="1">
    <source>
        <dbReference type="EMBL" id="MFD1632020.1"/>
    </source>
</evidence>
<proteinExistence type="predicted"/>
<reference evidence="2" key="1">
    <citation type="journal article" date="2019" name="Int. J. Syst. Evol. Microbiol.">
        <title>The Global Catalogue of Microorganisms (GCM) 10K type strain sequencing project: providing services to taxonomists for standard genome sequencing and annotation.</title>
        <authorList>
            <consortium name="The Broad Institute Genomics Platform"/>
            <consortium name="The Broad Institute Genome Sequencing Center for Infectious Disease"/>
            <person name="Wu L."/>
            <person name="Ma J."/>
        </authorList>
    </citation>
    <scope>NUCLEOTIDE SEQUENCE [LARGE SCALE GENOMIC DNA]</scope>
    <source>
        <strain evidence="2">CCUG 53762</strain>
    </source>
</reference>
<gene>
    <name evidence="1" type="ORF">ACFSAH_19265</name>
</gene>
<organism evidence="1 2">
    <name type="scientific">Pseudopedobacter beijingensis</name>
    <dbReference type="NCBI Taxonomy" id="1207056"/>
    <lineage>
        <taxon>Bacteria</taxon>
        <taxon>Pseudomonadati</taxon>
        <taxon>Bacteroidota</taxon>
        <taxon>Sphingobacteriia</taxon>
        <taxon>Sphingobacteriales</taxon>
        <taxon>Sphingobacteriaceae</taxon>
        <taxon>Pseudopedobacter</taxon>
    </lineage>
</organism>
<comment type="caution">
    <text evidence="1">The sequence shown here is derived from an EMBL/GenBank/DDBJ whole genome shotgun (WGS) entry which is preliminary data.</text>
</comment>
<evidence type="ECO:0000313" key="2">
    <source>
        <dbReference type="Proteomes" id="UP001597118"/>
    </source>
</evidence>
<accession>A0ABW4IGU6</accession>
<protein>
    <submittedName>
        <fullName evidence="1">Uncharacterized protein</fullName>
    </submittedName>
</protein>
<dbReference type="EMBL" id="JBHUDG010000051">
    <property type="protein sequence ID" value="MFD1632020.1"/>
    <property type="molecule type" value="Genomic_DNA"/>
</dbReference>
<name>A0ABW4IGU6_9SPHI</name>
<dbReference type="Proteomes" id="UP001597118">
    <property type="component" value="Unassembled WGS sequence"/>
</dbReference>